<evidence type="ECO:0000313" key="3">
    <source>
        <dbReference type="Proteomes" id="UP000447873"/>
    </source>
</evidence>
<reference evidence="2 3" key="1">
    <citation type="submission" date="2018-12" db="EMBL/GenBank/DDBJ databases">
        <title>Venturia inaequalis Genome Resource.</title>
        <authorList>
            <person name="Lichtner F.J."/>
        </authorList>
    </citation>
    <scope>NUCLEOTIDE SEQUENCE [LARGE SCALE GENOMIC DNA]</scope>
    <source>
        <strain evidence="2 3">120213</strain>
    </source>
</reference>
<sequence length="149" mass="16143">MAAPTSVTASSLTTTTLRDATPFSSNTIPLWDRGRITSSRPIPWFQALYRDYRKGRNLTRRYKIPSYSSSYACKRCSLSPYEGKLFKFKWNDEPEITGIELPPVQVPLIRLPPVQLRAAAIPTASNPTASSPAASSPAASSPAASSPAA</sequence>
<accession>A0A8H3Z212</accession>
<proteinExistence type="predicted"/>
<dbReference type="EMBL" id="WNWS01000146">
    <property type="protein sequence ID" value="KAE9977847.1"/>
    <property type="molecule type" value="Genomic_DNA"/>
</dbReference>
<evidence type="ECO:0000256" key="1">
    <source>
        <dbReference type="SAM" id="MobiDB-lite"/>
    </source>
</evidence>
<feature type="region of interest" description="Disordered" evidence="1">
    <location>
        <begin position="122"/>
        <end position="149"/>
    </location>
</feature>
<evidence type="ECO:0000313" key="2">
    <source>
        <dbReference type="EMBL" id="KAE9977847.1"/>
    </source>
</evidence>
<comment type="caution">
    <text evidence="2">The sequence shown here is derived from an EMBL/GenBank/DDBJ whole genome shotgun (WGS) entry which is preliminary data.</text>
</comment>
<gene>
    <name evidence="2" type="ORF">EG328_001810</name>
</gene>
<organism evidence="2 3">
    <name type="scientific">Venturia inaequalis</name>
    <name type="common">Apple scab fungus</name>
    <dbReference type="NCBI Taxonomy" id="5025"/>
    <lineage>
        <taxon>Eukaryota</taxon>
        <taxon>Fungi</taxon>
        <taxon>Dikarya</taxon>
        <taxon>Ascomycota</taxon>
        <taxon>Pezizomycotina</taxon>
        <taxon>Dothideomycetes</taxon>
        <taxon>Pleosporomycetidae</taxon>
        <taxon>Venturiales</taxon>
        <taxon>Venturiaceae</taxon>
        <taxon>Venturia</taxon>
    </lineage>
</organism>
<name>A0A8H3Z212_VENIN</name>
<dbReference type="Proteomes" id="UP000447873">
    <property type="component" value="Unassembled WGS sequence"/>
</dbReference>
<dbReference type="AlphaFoldDB" id="A0A8H3Z212"/>
<protein>
    <submittedName>
        <fullName evidence="2">Uncharacterized protein</fullName>
    </submittedName>
</protein>